<proteinExistence type="inferred from homology"/>
<dbReference type="InterPro" id="IPR036388">
    <property type="entry name" value="WH-like_DNA-bd_sf"/>
</dbReference>
<dbReference type="PRINTS" id="PR00039">
    <property type="entry name" value="HTHLYSR"/>
</dbReference>
<reference evidence="7" key="1">
    <citation type="journal article" date="2019" name="Int. J. Syst. Evol. Microbiol.">
        <title>The Global Catalogue of Microorganisms (GCM) 10K type strain sequencing project: providing services to taxonomists for standard genome sequencing and annotation.</title>
        <authorList>
            <consortium name="The Broad Institute Genomics Platform"/>
            <consortium name="The Broad Institute Genome Sequencing Center for Infectious Disease"/>
            <person name="Wu L."/>
            <person name="Ma J."/>
        </authorList>
    </citation>
    <scope>NUCLEOTIDE SEQUENCE [LARGE SCALE GENOMIC DNA]</scope>
    <source>
        <strain evidence="7">NBRC 111756</strain>
    </source>
</reference>
<evidence type="ECO:0000256" key="3">
    <source>
        <dbReference type="ARBA" id="ARBA00023125"/>
    </source>
</evidence>
<keyword evidence="7" id="KW-1185">Reference proteome</keyword>
<gene>
    <name evidence="6" type="ORF">ACFQDL_03920</name>
</gene>
<sequence length="90" mass="10146">MSAVTFKQLRVFASVARQGSLARAAEELHLTRAAVSMALQELERQLDTRLFDRIRNRLVLNPAGEQLVPWPTNCWSGWRGLPGCSAPRDR</sequence>
<dbReference type="Proteomes" id="UP001596422">
    <property type="component" value="Unassembled WGS sequence"/>
</dbReference>
<dbReference type="Gene3D" id="1.10.10.10">
    <property type="entry name" value="Winged helix-like DNA-binding domain superfamily/Winged helix DNA-binding domain"/>
    <property type="match status" value="1"/>
</dbReference>
<name>A0ABW1ZVX7_9GAMM</name>
<dbReference type="PROSITE" id="PS50931">
    <property type="entry name" value="HTH_LYSR"/>
    <property type="match status" value="1"/>
</dbReference>
<dbReference type="RefSeq" id="WP_379907905.1">
    <property type="nucleotide sequence ID" value="NZ_JBHSWE010000001.1"/>
</dbReference>
<protein>
    <submittedName>
        <fullName evidence="6">LysR family transcriptional regulator</fullName>
    </submittedName>
</protein>
<organism evidence="6 7">
    <name type="scientific">Marinobacterium aestuariivivens</name>
    <dbReference type="NCBI Taxonomy" id="1698799"/>
    <lineage>
        <taxon>Bacteria</taxon>
        <taxon>Pseudomonadati</taxon>
        <taxon>Pseudomonadota</taxon>
        <taxon>Gammaproteobacteria</taxon>
        <taxon>Oceanospirillales</taxon>
        <taxon>Oceanospirillaceae</taxon>
        <taxon>Marinobacterium</taxon>
    </lineage>
</organism>
<dbReference type="PANTHER" id="PTHR30126">
    <property type="entry name" value="HTH-TYPE TRANSCRIPTIONAL REGULATOR"/>
    <property type="match status" value="1"/>
</dbReference>
<comment type="caution">
    <text evidence="6">The sequence shown here is derived from an EMBL/GenBank/DDBJ whole genome shotgun (WGS) entry which is preliminary data.</text>
</comment>
<dbReference type="EMBL" id="JBHSWE010000001">
    <property type="protein sequence ID" value="MFC6669340.1"/>
    <property type="molecule type" value="Genomic_DNA"/>
</dbReference>
<evidence type="ECO:0000313" key="7">
    <source>
        <dbReference type="Proteomes" id="UP001596422"/>
    </source>
</evidence>
<evidence type="ECO:0000259" key="5">
    <source>
        <dbReference type="PROSITE" id="PS50931"/>
    </source>
</evidence>
<dbReference type="Pfam" id="PF00126">
    <property type="entry name" value="HTH_1"/>
    <property type="match status" value="1"/>
</dbReference>
<evidence type="ECO:0000256" key="1">
    <source>
        <dbReference type="ARBA" id="ARBA00009437"/>
    </source>
</evidence>
<dbReference type="InterPro" id="IPR000847">
    <property type="entry name" value="LysR_HTH_N"/>
</dbReference>
<dbReference type="InterPro" id="IPR036390">
    <property type="entry name" value="WH_DNA-bd_sf"/>
</dbReference>
<comment type="similarity">
    <text evidence="1">Belongs to the LysR transcriptional regulatory family.</text>
</comment>
<keyword evidence="3" id="KW-0238">DNA-binding</keyword>
<evidence type="ECO:0000313" key="6">
    <source>
        <dbReference type="EMBL" id="MFC6669340.1"/>
    </source>
</evidence>
<keyword evidence="4" id="KW-0804">Transcription</keyword>
<accession>A0ABW1ZVX7</accession>
<dbReference type="SUPFAM" id="SSF46785">
    <property type="entry name" value="Winged helix' DNA-binding domain"/>
    <property type="match status" value="1"/>
</dbReference>
<evidence type="ECO:0000256" key="4">
    <source>
        <dbReference type="ARBA" id="ARBA00023163"/>
    </source>
</evidence>
<keyword evidence="2" id="KW-0805">Transcription regulation</keyword>
<dbReference type="PANTHER" id="PTHR30126:SF94">
    <property type="entry name" value="LYSR FAMILY TRANSCRIPTIONAL REGULATOR"/>
    <property type="match status" value="1"/>
</dbReference>
<feature type="domain" description="HTH lysR-type" evidence="5">
    <location>
        <begin position="4"/>
        <end position="61"/>
    </location>
</feature>
<evidence type="ECO:0000256" key="2">
    <source>
        <dbReference type="ARBA" id="ARBA00023015"/>
    </source>
</evidence>